<dbReference type="PRINTS" id="PR00237">
    <property type="entry name" value="GPCRRHODOPSN"/>
</dbReference>
<reference evidence="12 13" key="1">
    <citation type="submission" date="2022-05" db="EMBL/GenBank/DDBJ databases">
        <authorList>
            <consortium name="Genoscope - CEA"/>
            <person name="William W."/>
        </authorList>
    </citation>
    <scope>NUCLEOTIDE SEQUENCE [LARGE SCALE GENOMIC DNA]</scope>
</reference>
<accession>A0ABN8LHK2</accession>
<feature type="transmembrane region" description="Helical" evidence="10">
    <location>
        <begin position="13"/>
        <end position="39"/>
    </location>
</feature>
<dbReference type="PRINTS" id="PR01012">
    <property type="entry name" value="NRPEPTIDEYR"/>
</dbReference>
<comment type="subcellular location">
    <subcellularLocation>
        <location evidence="1">Membrane</location>
        <topology evidence="1">Multi-pass membrane protein</topology>
    </subcellularLocation>
</comment>
<gene>
    <name evidence="12" type="ORF">PEVE_00030936</name>
</gene>
<sequence length="295" mass="33940">MLREFQSRSQAKAVLVLGLYVLILLLLFLGNSLTLLAMFINRRMKTTPNMFVASLAVSDLSIGLFCSVPFCIPVLVTSQWPFNDAACQFQGYLLITLVCASIHTLVLMAVNRFYRIVKPAKYRRYFTKKKTLIMILVSWFSSLCAPLPLVLSGSKMVFHPFKFICYFAIRKIIYIGNLLYIGIPNCIIIYCYFRIFTTVRTHNRNFHLPGNPISSVNVEEVKVARTIFVIVVFFNLCWIPVLAVEVVDNIFQKWIFPSEVYISYTLLATLSSAVNPVIYGLMNKSFRTNYWRVLR</sequence>
<evidence type="ECO:0000256" key="2">
    <source>
        <dbReference type="ARBA" id="ARBA00010663"/>
    </source>
</evidence>
<evidence type="ECO:0000256" key="1">
    <source>
        <dbReference type="ARBA" id="ARBA00004141"/>
    </source>
</evidence>
<dbReference type="InterPro" id="IPR000611">
    <property type="entry name" value="NPY_rcpt"/>
</dbReference>
<keyword evidence="6 10" id="KW-0472">Membrane</keyword>
<name>A0ABN8LHK2_9CNID</name>
<keyword evidence="13" id="KW-1185">Reference proteome</keyword>
<evidence type="ECO:0000256" key="10">
    <source>
        <dbReference type="SAM" id="Phobius"/>
    </source>
</evidence>
<dbReference type="CDD" id="cd00637">
    <property type="entry name" value="7tm_classA_rhodopsin-like"/>
    <property type="match status" value="1"/>
</dbReference>
<evidence type="ECO:0000256" key="3">
    <source>
        <dbReference type="ARBA" id="ARBA00022692"/>
    </source>
</evidence>
<dbReference type="InterPro" id="IPR050125">
    <property type="entry name" value="GPCR_opsins"/>
</dbReference>
<dbReference type="PROSITE" id="PS00237">
    <property type="entry name" value="G_PROTEIN_RECEP_F1_1"/>
    <property type="match status" value="1"/>
</dbReference>
<feature type="domain" description="G-protein coupled receptors family 1 profile" evidence="11">
    <location>
        <begin position="30"/>
        <end position="279"/>
    </location>
</feature>
<evidence type="ECO:0000256" key="5">
    <source>
        <dbReference type="ARBA" id="ARBA00023040"/>
    </source>
</evidence>
<dbReference type="Pfam" id="PF00001">
    <property type="entry name" value="7tm_1"/>
    <property type="match status" value="1"/>
</dbReference>
<keyword evidence="4 10" id="KW-1133">Transmembrane helix</keyword>
<evidence type="ECO:0000313" key="12">
    <source>
        <dbReference type="EMBL" id="CAH3016592.1"/>
    </source>
</evidence>
<organism evidence="12 13">
    <name type="scientific">Porites evermanni</name>
    <dbReference type="NCBI Taxonomy" id="104178"/>
    <lineage>
        <taxon>Eukaryota</taxon>
        <taxon>Metazoa</taxon>
        <taxon>Cnidaria</taxon>
        <taxon>Anthozoa</taxon>
        <taxon>Hexacorallia</taxon>
        <taxon>Scleractinia</taxon>
        <taxon>Fungiina</taxon>
        <taxon>Poritidae</taxon>
        <taxon>Porites</taxon>
    </lineage>
</organism>
<evidence type="ECO:0000259" key="11">
    <source>
        <dbReference type="PROSITE" id="PS50262"/>
    </source>
</evidence>
<feature type="transmembrane region" description="Helical" evidence="10">
    <location>
        <begin position="172"/>
        <end position="193"/>
    </location>
</feature>
<comment type="caution">
    <text evidence="12">The sequence shown here is derived from an EMBL/GenBank/DDBJ whole genome shotgun (WGS) entry which is preliminary data.</text>
</comment>
<evidence type="ECO:0000256" key="8">
    <source>
        <dbReference type="ARBA" id="ARBA00023224"/>
    </source>
</evidence>
<evidence type="ECO:0000256" key="6">
    <source>
        <dbReference type="ARBA" id="ARBA00023136"/>
    </source>
</evidence>
<feature type="transmembrane region" description="Helical" evidence="10">
    <location>
        <begin position="223"/>
        <end position="241"/>
    </location>
</feature>
<protein>
    <recommendedName>
        <fullName evidence="11">G-protein coupled receptors family 1 profile domain-containing protein</fullName>
    </recommendedName>
</protein>
<feature type="transmembrane region" description="Helical" evidence="10">
    <location>
        <begin position="89"/>
        <end position="110"/>
    </location>
</feature>
<evidence type="ECO:0000313" key="13">
    <source>
        <dbReference type="Proteomes" id="UP001159427"/>
    </source>
</evidence>
<dbReference type="PANTHER" id="PTHR24240">
    <property type="entry name" value="OPSIN"/>
    <property type="match status" value="1"/>
</dbReference>
<proteinExistence type="inferred from homology"/>
<feature type="non-terminal residue" evidence="12">
    <location>
        <position position="295"/>
    </location>
</feature>
<dbReference type="PROSITE" id="PS50262">
    <property type="entry name" value="G_PROTEIN_RECEP_F1_2"/>
    <property type="match status" value="1"/>
</dbReference>
<dbReference type="EMBL" id="CALNXI010000044">
    <property type="protein sequence ID" value="CAH3016592.1"/>
    <property type="molecule type" value="Genomic_DNA"/>
</dbReference>
<dbReference type="Proteomes" id="UP001159427">
    <property type="component" value="Unassembled WGS sequence"/>
</dbReference>
<comment type="similarity">
    <text evidence="2 9">Belongs to the G-protein coupled receptor 1 family.</text>
</comment>
<evidence type="ECO:0000256" key="9">
    <source>
        <dbReference type="RuleBase" id="RU000688"/>
    </source>
</evidence>
<evidence type="ECO:0000256" key="7">
    <source>
        <dbReference type="ARBA" id="ARBA00023170"/>
    </source>
</evidence>
<dbReference type="Gene3D" id="1.20.1070.10">
    <property type="entry name" value="Rhodopsin 7-helix transmembrane proteins"/>
    <property type="match status" value="1"/>
</dbReference>
<dbReference type="InterPro" id="IPR000276">
    <property type="entry name" value="GPCR_Rhodpsn"/>
</dbReference>
<evidence type="ECO:0000256" key="4">
    <source>
        <dbReference type="ARBA" id="ARBA00022989"/>
    </source>
</evidence>
<dbReference type="SUPFAM" id="SSF81321">
    <property type="entry name" value="Family A G protein-coupled receptor-like"/>
    <property type="match status" value="1"/>
</dbReference>
<keyword evidence="5 9" id="KW-0297">G-protein coupled receptor</keyword>
<keyword evidence="7 9" id="KW-0675">Receptor</keyword>
<dbReference type="InterPro" id="IPR017452">
    <property type="entry name" value="GPCR_Rhodpsn_7TM"/>
</dbReference>
<keyword evidence="3 9" id="KW-0812">Transmembrane</keyword>
<feature type="transmembrane region" description="Helical" evidence="10">
    <location>
        <begin position="131"/>
        <end position="152"/>
    </location>
</feature>
<feature type="transmembrane region" description="Helical" evidence="10">
    <location>
        <begin position="51"/>
        <end position="77"/>
    </location>
</feature>
<feature type="transmembrane region" description="Helical" evidence="10">
    <location>
        <begin position="261"/>
        <end position="282"/>
    </location>
</feature>
<keyword evidence="8 9" id="KW-0807">Transducer</keyword>